<dbReference type="PROSITE" id="PS00101">
    <property type="entry name" value="HEXAPEP_TRANSFERASES"/>
    <property type="match status" value="1"/>
</dbReference>
<dbReference type="InterPro" id="IPR018357">
    <property type="entry name" value="Hexapep_transf_CS"/>
</dbReference>
<dbReference type="SUPFAM" id="SSF51161">
    <property type="entry name" value="Trimeric LpxA-like enzymes"/>
    <property type="match status" value="1"/>
</dbReference>
<evidence type="ECO:0000256" key="2">
    <source>
        <dbReference type="ARBA" id="ARBA00022679"/>
    </source>
</evidence>
<dbReference type="InterPro" id="IPR001451">
    <property type="entry name" value="Hexapep"/>
</dbReference>
<proteinExistence type="inferred from homology"/>
<evidence type="ECO:0000256" key="1">
    <source>
        <dbReference type="ARBA" id="ARBA00007274"/>
    </source>
</evidence>
<organism evidence="5 6">
    <name type="scientific">Roseibium litorale</name>
    <dbReference type="NCBI Taxonomy" id="2803841"/>
    <lineage>
        <taxon>Bacteria</taxon>
        <taxon>Pseudomonadati</taxon>
        <taxon>Pseudomonadota</taxon>
        <taxon>Alphaproteobacteria</taxon>
        <taxon>Hyphomicrobiales</taxon>
        <taxon>Stappiaceae</taxon>
        <taxon>Roseibium</taxon>
    </lineage>
</organism>
<gene>
    <name evidence="5" type="ORF">IG616_18840</name>
</gene>
<dbReference type="PANTHER" id="PTHR43300">
    <property type="entry name" value="ACETYLTRANSFERASE"/>
    <property type="match status" value="1"/>
</dbReference>
<evidence type="ECO:0000256" key="4">
    <source>
        <dbReference type="ARBA" id="ARBA00023315"/>
    </source>
</evidence>
<sequence length="212" mass="23536">MTRLSETPLVHPTATVTASTLGRYTEVADRCRINECVVGDYSYLMQDCDAFAADIGKFSNIASHVRLNATNHPVSRATLHHFTYRAGDYFEDAEHEAEFFGQRRSKRVVIGHDTWIGHGVTILPGVTVGTGAVVGSGAVVTKDVEPYTIAGGVPAKPIKRRFPPEIAEQLQALAWWDWSHAALRSALDDFRKLPVEAFLERHQRPEQAEHDT</sequence>
<dbReference type="InterPro" id="IPR050179">
    <property type="entry name" value="Trans_hexapeptide_repeat"/>
</dbReference>
<keyword evidence="2" id="KW-0808">Transferase</keyword>
<keyword evidence="3" id="KW-0677">Repeat</keyword>
<dbReference type="EMBL" id="JACYXI010000014">
    <property type="protein sequence ID" value="MBD8893609.1"/>
    <property type="molecule type" value="Genomic_DNA"/>
</dbReference>
<dbReference type="RefSeq" id="WP_192149769.1">
    <property type="nucleotide sequence ID" value="NZ_JACYXI010000014.1"/>
</dbReference>
<evidence type="ECO:0000313" key="6">
    <source>
        <dbReference type="Proteomes" id="UP000632063"/>
    </source>
</evidence>
<evidence type="ECO:0000256" key="3">
    <source>
        <dbReference type="ARBA" id="ARBA00022737"/>
    </source>
</evidence>
<dbReference type="Gene3D" id="2.160.10.10">
    <property type="entry name" value="Hexapeptide repeat proteins"/>
    <property type="match status" value="1"/>
</dbReference>
<dbReference type="InterPro" id="IPR017694">
    <property type="entry name" value="Phosphonate_tfrase_rpt"/>
</dbReference>
<keyword evidence="4" id="KW-0012">Acyltransferase</keyword>
<comment type="similarity">
    <text evidence="1">Belongs to the transferase hexapeptide repeat family.</text>
</comment>
<dbReference type="Proteomes" id="UP000632063">
    <property type="component" value="Unassembled WGS sequence"/>
</dbReference>
<name>A0ABR9CSJ1_9HYPH</name>
<reference evidence="5 6" key="2">
    <citation type="journal article" date="2021" name="Int. J. Syst. Evol. Microbiol.">
        <title>Roseibium litorale sp. nov., isolated from a tidal flat sediment and proposal for the reclassification of Labrenzia polysiphoniae as Roseibium polysiphoniae comb. nov.</title>
        <authorList>
            <person name="Liu Y."/>
            <person name="Pei T."/>
            <person name="Du J."/>
            <person name="Chao M."/>
            <person name="Deng M.R."/>
            <person name="Zhu H."/>
        </authorList>
    </citation>
    <scope>NUCLEOTIDE SEQUENCE [LARGE SCALE GENOMIC DNA]</scope>
    <source>
        <strain evidence="5 6">4C16A</strain>
    </source>
</reference>
<protein>
    <submittedName>
        <fullName evidence="5">Acetyltransferase</fullName>
    </submittedName>
</protein>
<dbReference type="PANTHER" id="PTHR43300:SF11">
    <property type="entry name" value="ACETYLTRANSFERASE RV3034C-RELATED"/>
    <property type="match status" value="1"/>
</dbReference>
<evidence type="ECO:0000313" key="5">
    <source>
        <dbReference type="EMBL" id="MBD8893609.1"/>
    </source>
</evidence>
<dbReference type="Pfam" id="PF00132">
    <property type="entry name" value="Hexapep"/>
    <property type="match status" value="1"/>
</dbReference>
<dbReference type="NCBIfam" id="TIGR03308">
    <property type="entry name" value="phn_thr-fam"/>
    <property type="match status" value="1"/>
</dbReference>
<keyword evidence="6" id="KW-1185">Reference proteome</keyword>
<comment type="caution">
    <text evidence="5">The sequence shown here is derived from an EMBL/GenBank/DDBJ whole genome shotgun (WGS) entry which is preliminary data.</text>
</comment>
<dbReference type="InterPro" id="IPR011004">
    <property type="entry name" value="Trimer_LpxA-like_sf"/>
</dbReference>
<dbReference type="CDD" id="cd03349">
    <property type="entry name" value="LbH_XAT"/>
    <property type="match status" value="1"/>
</dbReference>
<reference evidence="6" key="1">
    <citation type="submission" date="2020-09" db="EMBL/GenBank/DDBJ databases">
        <title>The genome sequence of strain Labrenzia suaedae 4C16A.</title>
        <authorList>
            <person name="Liu Y."/>
        </authorList>
    </citation>
    <scope>NUCLEOTIDE SEQUENCE [LARGE SCALE GENOMIC DNA]</scope>
    <source>
        <strain evidence="6">4C16A</strain>
    </source>
</reference>
<accession>A0ABR9CSJ1</accession>